<dbReference type="Gene3D" id="3.10.129.10">
    <property type="entry name" value="Hotdog Thioesterase"/>
    <property type="match status" value="1"/>
</dbReference>
<dbReference type="AlphaFoldDB" id="A0A4Q7MLX3"/>
<dbReference type="Proteomes" id="UP000293874">
    <property type="component" value="Unassembled WGS sequence"/>
</dbReference>
<dbReference type="InterPro" id="IPR029069">
    <property type="entry name" value="HotDog_dom_sf"/>
</dbReference>
<evidence type="ECO:0000256" key="1">
    <source>
        <dbReference type="ARBA" id="ARBA00005953"/>
    </source>
</evidence>
<gene>
    <name evidence="3" type="ORF">EV199_5232</name>
</gene>
<proteinExistence type="inferred from homology"/>
<dbReference type="EMBL" id="SGXA01000003">
    <property type="protein sequence ID" value="RZS69395.1"/>
    <property type="molecule type" value="Genomic_DNA"/>
</dbReference>
<dbReference type="RefSeq" id="WP_130543730.1">
    <property type="nucleotide sequence ID" value="NZ_CP042431.1"/>
</dbReference>
<dbReference type="SUPFAM" id="SSF54637">
    <property type="entry name" value="Thioesterase/thiol ester dehydrase-isomerase"/>
    <property type="match status" value="1"/>
</dbReference>
<evidence type="ECO:0000313" key="4">
    <source>
        <dbReference type="Proteomes" id="UP000293874"/>
    </source>
</evidence>
<dbReference type="PANTHER" id="PTHR31793">
    <property type="entry name" value="4-HYDROXYBENZOYL-COA THIOESTERASE FAMILY MEMBER"/>
    <property type="match status" value="1"/>
</dbReference>
<evidence type="ECO:0000313" key="3">
    <source>
        <dbReference type="EMBL" id="RZS69395.1"/>
    </source>
</evidence>
<protein>
    <submittedName>
        <fullName evidence="3">Acyl-CoA thioesterase FadM</fullName>
    </submittedName>
</protein>
<organism evidence="3 4">
    <name type="scientific">Pseudobacter ginsenosidimutans</name>
    <dbReference type="NCBI Taxonomy" id="661488"/>
    <lineage>
        <taxon>Bacteria</taxon>
        <taxon>Pseudomonadati</taxon>
        <taxon>Bacteroidota</taxon>
        <taxon>Chitinophagia</taxon>
        <taxon>Chitinophagales</taxon>
        <taxon>Chitinophagaceae</taxon>
        <taxon>Pseudobacter</taxon>
    </lineage>
</organism>
<comment type="similarity">
    <text evidence="1">Belongs to the 4-hydroxybenzoyl-CoA thioesterase family.</text>
</comment>
<dbReference type="GO" id="GO:0047617">
    <property type="term" value="F:fatty acyl-CoA hydrolase activity"/>
    <property type="evidence" value="ECO:0007669"/>
    <property type="project" value="TreeGrafter"/>
</dbReference>
<dbReference type="CDD" id="cd00586">
    <property type="entry name" value="4HBT"/>
    <property type="match status" value="1"/>
</dbReference>
<keyword evidence="4" id="KW-1185">Reference proteome</keyword>
<name>A0A4Q7MLX3_9BACT</name>
<dbReference type="Pfam" id="PF13279">
    <property type="entry name" value="4HBT_2"/>
    <property type="match status" value="1"/>
</dbReference>
<keyword evidence="2" id="KW-0378">Hydrolase</keyword>
<evidence type="ECO:0000256" key="2">
    <source>
        <dbReference type="ARBA" id="ARBA00022801"/>
    </source>
</evidence>
<dbReference type="OrthoDB" id="333038at2"/>
<dbReference type="PANTHER" id="PTHR31793:SF27">
    <property type="entry name" value="NOVEL THIOESTERASE SUPERFAMILY DOMAIN AND SAPOSIN A-TYPE DOMAIN CONTAINING PROTEIN (0610012H03RIK)"/>
    <property type="match status" value="1"/>
</dbReference>
<dbReference type="InterPro" id="IPR050563">
    <property type="entry name" value="4-hydroxybenzoyl-CoA_TE"/>
</dbReference>
<accession>A0A4Q7MLX3</accession>
<reference evidence="3 4" key="1">
    <citation type="submission" date="2019-02" db="EMBL/GenBank/DDBJ databases">
        <title>Genomic Encyclopedia of Type Strains, Phase IV (KMG-IV): sequencing the most valuable type-strain genomes for metagenomic binning, comparative biology and taxonomic classification.</title>
        <authorList>
            <person name="Goeker M."/>
        </authorList>
    </citation>
    <scope>NUCLEOTIDE SEQUENCE [LARGE SCALE GENOMIC DNA]</scope>
    <source>
        <strain evidence="3 4">DSM 18116</strain>
    </source>
</reference>
<comment type="caution">
    <text evidence="3">The sequence shown here is derived from an EMBL/GenBank/DDBJ whole genome shotgun (WGS) entry which is preliminary data.</text>
</comment>
<sequence length="144" mass="15947">MPRIKIDLPSDFAFTSVIPVRITDLNYGNHVGNDTILSLIHESRVQYLHSLGYGELNFAGAGLIMADVGIEYKAELHYGDVVRASVAAGDFSKISFDLYYKLEKEENGKTILVAAAKTGMVCFDYEKKKVTALPAEAREKLETK</sequence>